<evidence type="ECO:0000256" key="2">
    <source>
        <dbReference type="SAM" id="MobiDB-lite"/>
    </source>
</evidence>
<evidence type="ECO:0000313" key="3">
    <source>
        <dbReference type="EMBL" id="EAR85310.1"/>
    </source>
</evidence>
<keyword evidence="4" id="KW-1185">Reference proteome</keyword>
<evidence type="ECO:0000256" key="1">
    <source>
        <dbReference type="SAM" id="Coils"/>
    </source>
</evidence>
<dbReference type="GeneID" id="7844967"/>
<reference evidence="4" key="1">
    <citation type="journal article" date="2006" name="PLoS Biol.">
        <title>Macronuclear genome sequence of the ciliate Tetrahymena thermophila, a model eukaryote.</title>
        <authorList>
            <person name="Eisen J.A."/>
            <person name="Coyne R.S."/>
            <person name="Wu M."/>
            <person name="Wu D."/>
            <person name="Thiagarajan M."/>
            <person name="Wortman J.R."/>
            <person name="Badger J.H."/>
            <person name="Ren Q."/>
            <person name="Amedeo P."/>
            <person name="Jones K.M."/>
            <person name="Tallon L.J."/>
            <person name="Delcher A.L."/>
            <person name="Salzberg S.L."/>
            <person name="Silva J.C."/>
            <person name="Haas B.J."/>
            <person name="Majoros W.H."/>
            <person name="Farzad M."/>
            <person name="Carlton J.M."/>
            <person name="Smith R.K. Jr."/>
            <person name="Garg J."/>
            <person name="Pearlman R.E."/>
            <person name="Karrer K.M."/>
            <person name="Sun L."/>
            <person name="Manning G."/>
            <person name="Elde N.C."/>
            <person name="Turkewitz A.P."/>
            <person name="Asai D.J."/>
            <person name="Wilkes D.E."/>
            <person name="Wang Y."/>
            <person name="Cai H."/>
            <person name="Collins K."/>
            <person name="Stewart B.A."/>
            <person name="Lee S.R."/>
            <person name="Wilamowska K."/>
            <person name="Weinberg Z."/>
            <person name="Ruzzo W.L."/>
            <person name="Wloga D."/>
            <person name="Gaertig J."/>
            <person name="Frankel J."/>
            <person name="Tsao C.-C."/>
            <person name="Gorovsky M.A."/>
            <person name="Keeling P.J."/>
            <person name="Waller R.F."/>
            <person name="Patron N.J."/>
            <person name="Cherry J.M."/>
            <person name="Stover N.A."/>
            <person name="Krieger C.J."/>
            <person name="del Toro C."/>
            <person name="Ryder H.F."/>
            <person name="Williamson S.C."/>
            <person name="Barbeau R.A."/>
            <person name="Hamilton E.P."/>
            <person name="Orias E."/>
        </authorList>
    </citation>
    <scope>NUCLEOTIDE SEQUENCE [LARGE SCALE GENOMIC DNA]</scope>
    <source>
        <strain evidence="4">SB210</strain>
    </source>
</reference>
<organism evidence="3 4">
    <name type="scientific">Tetrahymena thermophila (strain SB210)</name>
    <dbReference type="NCBI Taxonomy" id="312017"/>
    <lineage>
        <taxon>Eukaryota</taxon>
        <taxon>Sar</taxon>
        <taxon>Alveolata</taxon>
        <taxon>Ciliophora</taxon>
        <taxon>Intramacronucleata</taxon>
        <taxon>Oligohymenophorea</taxon>
        <taxon>Hymenostomatida</taxon>
        <taxon>Tetrahymenina</taxon>
        <taxon>Tetrahymenidae</taxon>
        <taxon>Tetrahymena</taxon>
    </lineage>
</organism>
<dbReference type="InterPro" id="IPR018490">
    <property type="entry name" value="cNMP-bd_dom_sf"/>
</dbReference>
<name>I7LTI5_TETTS</name>
<dbReference type="RefSeq" id="XP_001032973.1">
    <property type="nucleotide sequence ID" value="XM_001032973.1"/>
</dbReference>
<dbReference type="EMBL" id="GG662622">
    <property type="protein sequence ID" value="EAR85310.1"/>
    <property type="molecule type" value="Genomic_DNA"/>
</dbReference>
<feature type="coiled-coil region" evidence="1">
    <location>
        <begin position="98"/>
        <end position="139"/>
    </location>
</feature>
<evidence type="ECO:0000313" key="4">
    <source>
        <dbReference type="Proteomes" id="UP000009168"/>
    </source>
</evidence>
<dbReference type="KEGG" id="tet:TTHERM_00470830"/>
<dbReference type="InterPro" id="IPR014710">
    <property type="entry name" value="RmlC-like_jellyroll"/>
</dbReference>
<accession>I7LTI5</accession>
<dbReference type="AlphaFoldDB" id="I7LTI5"/>
<feature type="compositionally biased region" description="Polar residues" evidence="2">
    <location>
        <begin position="417"/>
        <end position="438"/>
    </location>
</feature>
<gene>
    <name evidence="3" type="ORF">TTHERM_00470830</name>
</gene>
<dbReference type="HOGENOM" id="CLU_366608_0_0_1"/>
<dbReference type="InParanoid" id="I7LTI5"/>
<protein>
    <submittedName>
        <fullName evidence="3">Cyclic nucleotide-binding domain protein</fullName>
    </submittedName>
</protein>
<keyword evidence="1" id="KW-0175">Coiled coil</keyword>
<proteinExistence type="predicted"/>
<dbReference type="SUPFAM" id="SSF51206">
    <property type="entry name" value="cAMP-binding domain-like"/>
    <property type="match status" value="2"/>
</dbReference>
<dbReference type="Gene3D" id="2.60.120.10">
    <property type="entry name" value="Jelly Rolls"/>
    <property type="match status" value="2"/>
</dbReference>
<dbReference type="Proteomes" id="UP000009168">
    <property type="component" value="Unassembled WGS sequence"/>
</dbReference>
<sequence>MLANIILNIINDYKKDIPLSQSTQIPLLLQHYDYFEYQKDSRNILKQLCQKVEYHYQPKNSFLFHKDQFSDYLYILLEGEVLKLEEKDEYDIAKEIQLLNYERQLLNQIKQLQNQSQDASKLKIQYNQLKLQIQQQLHKNETYDKLIRENCGLAYKNVYFNQQIDQDVNLFKVTEKITVGNMLGHISCIDSFEQKRKFSVYASEECRFICVKLSYIQQLYSQKIFIRSYIFNYFKCLDINLASLADSKFFNQYFEELTFNKYDAVINQNEKNDNCFYIVLQGQFVYTYKISQDLIRENSFTDEKKELIELNQDDLFGHEQKVNNSSSKNKSPNVRQFSVICSQNNSKVIRIQSILLQSRINQESFYQIIDLGKELQQNLENQIGQIPIIQKNNIIQQKNQIQINNFINKLQEQLSSKSKPSLNTEESEFQSPSKTNISPKKINDSPLRFNTKTNIVFRQSFNKIQLNQSQRQSPIILRDSPKIKIEQKIMLNLNKELKTKTISVSKNHLDKLENTNEPSTSINLKKVRQNSYLDFFINRNANSCINKQVKLEQNTTSTNQSPINSQQDAQQGFQEAVSEYFKNKSPQKSISMQSYIHQKVQLALNLPIKQSNPRPNAKRSASMIQFPSLNQVGSNEIKKDQKVDVEESQNNHFDKNHLTFLNKQSPFLFQQIKKKQDLQKQIQQLKFSFISVEGQRNLQIQSPIKKKFPMKYINPIVNSENTIGSSPSMKIQNKSQIFSKRPSIALDFNILRQSQRLQEIN</sequence>
<feature type="region of interest" description="Disordered" evidence="2">
    <location>
        <begin position="417"/>
        <end position="444"/>
    </location>
</feature>